<feature type="region of interest" description="Disordered" evidence="1">
    <location>
        <begin position="40"/>
        <end position="73"/>
    </location>
</feature>
<reference evidence="2" key="1">
    <citation type="journal article" date="2023" name="G3 (Bethesda)">
        <title>A reference genome for the long-term kleptoplast-retaining sea slug Elysia crispata morphotype clarki.</title>
        <authorList>
            <person name="Eastman K.E."/>
            <person name="Pendleton A.L."/>
            <person name="Shaikh M.A."/>
            <person name="Suttiyut T."/>
            <person name="Ogas R."/>
            <person name="Tomko P."/>
            <person name="Gavelis G."/>
            <person name="Widhalm J.R."/>
            <person name="Wisecaver J.H."/>
        </authorList>
    </citation>
    <scope>NUCLEOTIDE SEQUENCE</scope>
    <source>
        <strain evidence="2">ECLA1</strain>
    </source>
</reference>
<dbReference type="EMBL" id="JAWDGP010000168">
    <property type="protein sequence ID" value="KAK3803270.1"/>
    <property type="molecule type" value="Genomic_DNA"/>
</dbReference>
<accession>A0AAE1BBW5</accession>
<name>A0AAE1BBW5_9GAST</name>
<gene>
    <name evidence="2" type="ORF">RRG08_044156</name>
</gene>
<dbReference type="Proteomes" id="UP001283361">
    <property type="component" value="Unassembled WGS sequence"/>
</dbReference>
<keyword evidence="3" id="KW-1185">Reference proteome</keyword>
<evidence type="ECO:0000313" key="3">
    <source>
        <dbReference type="Proteomes" id="UP001283361"/>
    </source>
</evidence>
<organism evidence="2 3">
    <name type="scientific">Elysia crispata</name>
    <name type="common">lettuce slug</name>
    <dbReference type="NCBI Taxonomy" id="231223"/>
    <lineage>
        <taxon>Eukaryota</taxon>
        <taxon>Metazoa</taxon>
        <taxon>Spiralia</taxon>
        <taxon>Lophotrochozoa</taxon>
        <taxon>Mollusca</taxon>
        <taxon>Gastropoda</taxon>
        <taxon>Heterobranchia</taxon>
        <taxon>Euthyneura</taxon>
        <taxon>Panpulmonata</taxon>
        <taxon>Sacoglossa</taxon>
        <taxon>Placobranchoidea</taxon>
        <taxon>Plakobranchidae</taxon>
        <taxon>Elysia</taxon>
    </lineage>
</organism>
<feature type="compositionally biased region" description="Low complexity" evidence="1">
    <location>
        <begin position="53"/>
        <end position="63"/>
    </location>
</feature>
<sequence>MFPNFTYGEDEVRRGREAKVSFKVKERALVMFPNFTYGEDEVRRGREEGQGQGQVSGESSGHVSKLYSTGRMR</sequence>
<evidence type="ECO:0000256" key="1">
    <source>
        <dbReference type="SAM" id="MobiDB-lite"/>
    </source>
</evidence>
<evidence type="ECO:0000313" key="2">
    <source>
        <dbReference type="EMBL" id="KAK3803270.1"/>
    </source>
</evidence>
<proteinExistence type="predicted"/>
<comment type="caution">
    <text evidence="2">The sequence shown here is derived from an EMBL/GenBank/DDBJ whole genome shotgun (WGS) entry which is preliminary data.</text>
</comment>
<protein>
    <submittedName>
        <fullName evidence="2">Uncharacterized protein</fullName>
    </submittedName>
</protein>
<feature type="compositionally biased region" description="Basic and acidic residues" evidence="1">
    <location>
        <begin position="40"/>
        <end position="49"/>
    </location>
</feature>
<dbReference type="AlphaFoldDB" id="A0AAE1BBW5"/>